<keyword evidence="9" id="KW-0732">Signal</keyword>
<dbReference type="GO" id="GO:1900745">
    <property type="term" value="P:positive regulation of p38MAPK cascade"/>
    <property type="evidence" value="ECO:0007669"/>
    <property type="project" value="InterPro"/>
</dbReference>
<feature type="signal peptide" evidence="9">
    <location>
        <begin position="1"/>
        <end position="15"/>
    </location>
</feature>
<evidence type="ECO:0000256" key="1">
    <source>
        <dbReference type="ARBA" id="ARBA00004162"/>
    </source>
</evidence>
<keyword evidence="3" id="KW-1003">Cell membrane</keyword>
<keyword evidence="5 8" id="KW-1133">Transmembrane helix</keyword>
<evidence type="ECO:0000256" key="4">
    <source>
        <dbReference type="ARBA" id="ARBA00022692"/>
    </source>
</evidence>
<evidence type="ECO:0008006" key="12">
    <source>
        <dbReference type="Google" id="ProtNLM"/>
    </source>
</evidence>
<dbReference type="InterPro" id="IPR042313">
    <property type="entry name" value="RELL2"/>
</dbReference>
<evidence type="ECO:0000256" key="8">
    <source>
        <dbReference type="SAM" id="Phobius"/>
    </source>
</evidence>
<keyword evidence="11" id="KW-1185">Reference proteome</keyword>
<evidence type="ECO:0000256" key="7">
    <source>
        <dbReference type="SAM" id="MobiDB-lite"/>
    </source>
</evidence>
<feature type="transmembrane region" description="Helical" evidence="8">
    <location>
        <begin position="53"/>
        <end position="77"/>
    </location>
</feature>
<feature type="compositionally biased region" description="Polar residues" evidence="7">
    <location>
        <begin position="312"/>
        <end position="351"/>
    </location>
</feature>
<organism evidence="10 11">
    <name type="scientific">Cirrhinus molitorella</name>
    <name type="common">mud carp</name>
    <dbReference type="NCBI Taxonomy" id="172907"/>
    <lineage>
        <taxon>Eukaryota</taxon>
        <taxon>Metazoa</taxon>
        <taxon>Chordata</taxon>
        <taxon>Craniata</taxon>
        <taxon>Vertebrata</taxon>
        <taxon>Euteleostomi</taxon>
        <taxon>Actinopterygii</taxon>
        <taxon>Neopterygii</taxon>
        <taxon>Teleostei</taxon>
        <taxon>Ostariophysi</taxon>
        <taxon>Cypriniformes</taxon>
        <taxon>Cyprinidae</taxon>
        <taxon>Labeoninae</taxon>
        <taxon>Labeonini</taxon>
        <taxon>Cirrhinus</taxon>
    </lineage>
</organism>
<protein>
    <recommendedName>
        <fullName evidence="12">RELT-like protein 2</fullName>
    </recommendedName>
</protein>
<proteinExistence type="inferred from homology"/>
<dbReference type="AlphaFoldDB" id="A0AA88PLG9"/>
<feature type="compositionally biased region" description="Acidic residues" evidence="7">
    <location>
        <begin position="101"/>
        <end position="110"/>
    </location>
</feature>
<comment type="caution">
    <text evidence="10">The sequence shown here is derived from an EMBL/GenBank/DDBJ whole genome shotgun (WGS) entry which is preliminary data.</text>
</comment>
<feature type="compositionally biased region" description="Polar residues" evidence="7">
    <location>
        <begin position="231"/>
        <end position="242"/>
    </location>
</feature>
<reference evidence="10" key="1">
    <citation type="submission" date="2023-08" db="EMBL/GenBank/DDBJ databases">
        <title>Chromosome-level Genome Assembly of mud carp (Cirrhinus molitorella).</title>
        <authorList>
            <person name="Liu H."/>
        </authorList>
    </citation>
    <scope>NUCLEOTIDE SEQUENCE</scope>
    <source>
        <strain evidence="10">Prfri</strain>
        <tissue evidence="10">Muscle</tissue>
    </source>
</reference>
<feature type="compositionally biased region" description="Basic and acidic residues" evidence="7">
    <location>
        <begin position="243"/>
        <end position="266"/>
    </location>
</feature>
<evidence type="ECO:0000256" key="6">
    <source>
        <dbReference type="ARBA" id="ARBA00023136"/>
    </source>
</evidence>
<dbReference type="Pfam" id="PF12606">
    <property type="entry name" value="RELT"/>
    <property type="match status" value="1"/>
</dbReference>
<feature type="region of interest" description="Disordered" evidence="7">
    <location>
        <begin position="90"/>
        <end position="110"/>
    </location>
</feature>
<dbReference type="PANTHER" id="PTHR31481">
    <property type="entry name" value="RELT-LIKE PROTEIN 2 RELL2"/>
    <property type="match status" value="1"/>
</dbReference>
<keyword evidence="4 8" id="KW-0812">Transmembrane</keyword>
<keyword evidence="6 8" id="KW-0472">Membrane</keyword>
<sequence>MLLLLLLLFRTQCPADSIISVSPGRQKLCSRLREEDGVMTDQETPSAGDPPPAYIIFLLVFLFFITGLLGFLICHLLKKKGYRCELEEDDEENGEDKLGAEQDDVSEDSQDTVEQILKCIIENEANMEAFKEMLVGQNVCEHHDPRLRHKDSVGGLPLHHHTVHLGGEMSSCVHCVQGHVLKTRRRSRVSRVRARPGEQTVFSVGRFRVTHMEKRNSLQGSMNLPTAKPGNVSNDTTLSDSKTGQKDTTRKPPEEYNLRNMFRDTEAANGKVPNLGKRKKSVTLLGFYKTGNPAETKAGQEAFVEDKDETSTADQLSECWSSGAASPTGPTALDENSNKATGSQLQESGLENQKADNDTLNEKSQDKINANTPGTVGDASNTCSRFSVVRTAEETIITPAADTDNRNDTTTHDDPKTGQHHTEYDDCTSGRSDPVCRDTGLTLLLSRVCGSALCSWARLFQDNSLRPEVGAETPAQACLYFCELLA</sequence>
<dbReference type="GO" id="GO:0005886">
    <property type="term" value="C:plasma membrane"/>
    <property type="evidence" value="ECO:0007669"/>
    <property type="project" value="UniProtKB-SubCell"/>
</dbReference>
<feature type="region of interest" description="Disordered" evidence="7">
    <location>
        <begin position="215"/>
        <end position="274"/>
    </location>
</feature>
<feature type="chain" id="PRO_5041741193" description="RELT-like protein 2" evidence="9">
    <location>
        <begin position="16"/>
        <end position="486"/>
    </location>
</feature>
<dbReference type="PANTHER" id="PTHR31481:SF0">
    <property type="entry name" value="RELT-LIKE PROTEIN 2"/>
    <property type="match status" value="1"/>
</dbReference>
<feature type="region of interest" description="Disordered" evidence="7">
    <location>
        <begin position="361"/>
        <end position="380"/>
    </location>
</feature>
<comment type="subcellular location">
    <subcellularLocation>
        <location evidence="1">Cell membrane</location>
        <topology evidence="1">Single-pass membrane protein</topology>
    </subcellularLocation>
</comment>
<dbReference type="Proteomes" id="UP001187343">
    <property type="component" value="Unassembled WGS sequence"/>
</dbReference>
<gene>
    <name evidence="10" type="ORF">Q8A67_013276</name>
</gene>
<evidence type="ECO:0000256" key="9">
    <source>
        <dbReference type="SAM" id="SignalP"/>
    </source>
</evidence>
<evidence type="ECO:0000313" key="11">
    <source>
        <dbReference type="Proteomes" id="UP001187343"/>
    </source>
</evidence>
<dbReference type="EMBL" id="JAUYZG010000013">
    <property type="protein sequence ID" value="KAK2890633.1"/>
    <property type="molecule type" value="Genomic_DNA"/>
</dbReference>
<dbReference type="GO" id="GO:0010811">
    <property type="term" value="P:positive regulation of cell-substrate adhesion"/>
    <property type="evidence" value="ECO:0007669"/>
    <property type="project" value="TreeGrafter"/>
</dbReference>
<name>A0AA88PLG9_9TELE</name>
<feature type="region of interest" description="Disordered" evidence="7">
    <location>
        <begin position="298"/>
        <end position="352"/>
    </location>
</feature>
<evidence type="ECO:0000256" key="5">
    <source>
        <dbReference type="ARBA" id="ARBA00022989"/>
    </source>
</evidence>
<feature type="compositionally biased region" description="Polar residues" evidence="7">
    <location>
        <begin position="367"/>
        <end position="380"/>
    </location>
</feature>
<evidence type="ECO:0000313" key="10">
    <source>
        <dbReference type="EMBL" id="KAK2890633.1"/>
    </source>
</evidence>
<evidence type="ECO:0000256" key="3">
    <source>
        <dbReference type="ARBA" id="ARBA00022475"/>
    </source>
</evidence>
<comment type="similarity">
    <text evidence="2">Belongs to the RELT family.</text>
</comment>
<dbReference type="InterPro" id="IPR022248">
    <property type="entry name" value="TNF_rcpt_RELT"/>
</dbReference>
<evidence type="ECO:0000256" key="2">
    <source>
        <dbReference type="ARBA" id="ARBA00008688"/>
    </source>
</evidence>
<feature type="compositionally biased region" description="Basic and acidic residues" evidence="7">
    <location>
        <begin position="403"/>
        <end position="424"/>
    </location>
</feature>
<accession>A0AA88PLG9</accession>
<feature type="region of interest" description="Disordered" evidence="7">
    <location>
        <begin position="402"/>
        <end position="429"/>
    </location>
</feature>